<dbReference type="AlphaFoldDB" id="A0A1I1HIX7"/>
<sequence>MAADQVVVGRPQIGNPYRVDKAAAFAEGQPQWERGVNGLRSHSRPSHADPTHSPD</sequence>
<feature type="region of interest" description="Disordered" evidence="1">
    <location>
        <begin position="33"/>
        <end position="55"/>
    </location>
</feature>
<gene>
    <name evidence="2" type="ORF">SAMN04488094_103174</name>
</gene>
<keyword evidence="3" id="KW-1185">Reference proteome</keyword>
<name>A0A1I1HIX7_9RHOB</name>
<protein>
    <submittedName>
        <fullName evidence="2">Uncharacterized protein</fullName>
    </submittedName>
</protein>
<evidence type="ECO:0000313" key="3">
    <source>
        <dbReference type="Proteomes" id="UP000198728"/>
    </source>
</evidence>
<evidence type="ECO:0000313" key="2">
    <source>
        <dbReference type="EMBL" id="SFC23801.1"/>
    </source>
</evidence>
<accession>A0A1I1HIX7</accession>
<dbReference type="Proteomes" id="UP000198728">
    <property type="component" value="Unassembled WGS sequence"/>
</dbReference>
<proteinExistence type="predicted"/>
<dbReference type="EMBL" id="FOLG01000003">
    <property type="protein sequence ID" value="SFC23801.1"/>
    <property type="molecule type" value="Genomic_DNA"/>
</dbReference>
<reference evidence="2 3" key="1">
    <citation type="submission" date="2016-10" db="EMBL/GenBank/DDBJ databases">
        <authorList>
            <person name="de Groot N.N."/>
        </authorList>
    </citation>
    <scope>NUCLEOTIDE SEQUENCE [LARGE SCALE GENOMIC DNA]</scope>
    <source>
        <strain evidence="2 3">DSM 19548</strain>
    </source>
</reference>
<feature type="compositionally biased region" description="Basic and acidic residues" evidence="1">
    <location>
        <begin position="46"/>
        <end position="55"/>
    </location>
</feature>
<organism evidence="2 3">
    <name type="scientific">Tropicimonas isoalkanivorans</name>
    <dbReference type="NCBI Taxonomy" id="441112"/>
    <lineage>
        <taxon>Bacteria</taxon>
        <taxon>Pseudomonadati</taxon>
        <taxon>Pseudomonadota</taxon>
        <taxon>Alphaproteobacteria</taxon>
        <taxon>Rhodobacterales</taxon>
        <taxon>Roseobacteraceae</taxon>
        <taxon>Tropicimonas</taxon>
    </lineage>
</organism>
<evidence type="ECO:0000256" key="1">
    <source>
        <dbReference type="SAM" id="MobiDB-lite"/>
    </source>
</evidence>